<dbReference type="Gene3D" id="3.40.50.720">
    <property type="entry name" value="NAD(P)-binding Rossmann-like Domain"/>
    <property type="match status" value="1"/>
</dbReference>
<keyword evidence="1" id="KW-0560">Oxidoreductase</keyword>
<dbReference type="GO" id="GO:0004069">
    <property type="term" value="F:L-aspartate:2-oxoglutarate aminotransferase activity"/>
    <property type="evidence" value="ECO:0007669"/>
    <property type="project" value="InterPro"/>
</dbReference>
<dbReference type="SUPFAM" id="SSF53223">
    <property type="entry name" value="Aminoacid dehydrogenase-like, N-terminal domain"/>
    <property type="match status" value="1"/>
</dbReference>
<evidence type="ECO:0000313" key="4">
    <source>
        <dbReference type="EMBL" id="OAD19515.1"/>
    </source>
</evidence>
<comment type="caution">
    <text evidence="4">The sequence shown here is derived from an EMBL/GenBank/DDBJ whole genome shotgun (WGS) entry which is preliminary data.</text>
</comment>
<keyword evidence="5" id="KW-1185">Reference proteome</keyword>
<name>A0A176RUX1_9GAMM</name>
<dbReference type="InterPro" id="IPR048381">
    <property type="entry name" value="GDH_C"/>
</dbReference>
<dbReference type="PANTHER" id="PTHR43403">
    <property type="entry name" value="NAD-SPECIFIC GLUTAMATE DEHYDROGENASE"/>
    <property type="match status" value="1"/>
</dbReference>
<evidence type="ECO:0000256" key="1">
    <source>
        <dbReference type="ARBA" id="ARBA00023002"/>
    </source>
</evidence>
<dbReference type="InterPro" id="IPR028971">
    <property type="entry name" value="NAD-GDH_cat"/>
</dbReference>
<dbReference type="Proteomes" id="UP000076962">
    <property type="component" value="Unassembled WGS sequence"/>
</dbReference>
<protein>
    <submittedName>
        <fullName evidence="4">NAD-specific glutamate dehydrogenase</fullName>
    </submittedName>
</protein>
<accession>A0A176RUX1</accession>
<gene>
    <name evidence="4" type="ORF">THIOM_004847</name>
</gene>
<feature type="domain" description="NAD-glutamate dehydrogenase catalytic" evidence="2">
    <location>
        <begin position="55"/>
        <end position="496"/>
    </location>
</feature>
<dbReference type="InterPro" id="IPR036291">
    <property type="entry name" value="NAD(P)-bd_dom_sf"/>
</dbReference>
<dbReference type="Pfam" id="PF21074">
    <property type="entry name" value="GDH_C"/>
    <property type="match status" value="1"/>
</dbReference>
<dbReference type="GO" id="GO:0004352">
    <property type="term" value="F:glutamate dehydrogenase (NAD+) activity"/>
    <property type="evidence" value="ECO:0007669"/>
    <property type="project" value="InterPro"/>
</dbReference>
<proteinExistence type="predicted"/>
<feature type="non-terminal residue" evidence="4">
    <location>
        <position position="1"/>
    </location>
</feature>
<dbReference type="InterPro" id="IPR007780">
    <property type="entry name" value="NAD_Glu_DH_bac"/>
</dbReference>
<organism evidence="4 5">
    <name type="scientific">Candidatus Thiomargarita nelsonii</name>
    <dbReference type="NCBI Taxonomy" id="1003181"/>
    <lineage>
        <taxon>Bacteria</taxon>
        <taxon>Pseudomonadati</taxon>
        <taxon>Pseudomonadota</taxon>
        <taxon>Gammaproteobacteria</taxon>
        <taxon>Thiotrichales</taxon>
        <taxon>Thiotrichaceae</taxon>
        <taxon>Thiomargarita</taxon>
    </lineage>
</organism>
<sequence length="744" mass="82872">QEATGDYSTAGWAAVHAAWACDDQNAQEASRLCRLKAIQLFQEANGASNLSQTGAQEAFKFDPSKVPDLPEPRPMFEIFVYSPNVEGVHLRGGKVARGGLRWSDRIEDYRTEILGLLKAQMVKNAVIVPVGAKGGFVAKQAEGIECYKTFIRGLLDLTDNFIEGQIVPAHNVVRHDDDDPYLVVAADKGTATFSDIANEIAKEYNFWLSDAFASGGSSGYDHKKMGITARGAWESVKRHFREIQVNIQTQDFSVIGIGDMSGDVFGNGLLLSQHIKLLAAFNHLHIFLDPNPNPQKSWEERQRLFNLPRSTWADYNPKLISEGGGVFSRKSKSILISPEVQAMLGIQAKSLKPNELIHAILCAPVDLLWNGGIGTYVKAQTEHHAEVGDKSNDAVRVNGQDLRCKVVGEGGNLGFTQLGRIEYAQNGGRINTDALDNSGGVDCSDHEVNIKILLNAIVANGDMTNKQRNHLLAEMTEQVSELVFKNNYLQTQAISIPLSIYPQMFDLHARFIRHLEKQGQLDRELEFLPNNKILAERRAAQQGFTSPELCILLAYSKISLYQALLGSDLPEDPYFRSILENYFPTPLPTRFAEEIAQHRLHREIITTQLTNLVINRGGIAFVYMLEEETGQTAPEIVRAFMVAWEVFDIEKLCLDIEALDNQINSQVQLKMIMSARQQIERASRWLLRHHRMPLDIAKTIETLRPGVTQLADSLDGAEPEDLEKLAQQLIEAGVPSELATRVAR</sequence>
<dbReference type="AlphaFoldDB" id="A0A176RUX1"/>
<evidence type="ECO:0000313" key="5">
    <source>
        <dbReference type="Proteomes" id="UP000076962"/>
    </source>
</evidence>
<dbReference type="SUPFAM" id="SSF51735">
    <property type="entry name" value="NAD(P)-binding Rossmann-fold domains"/>
    <property type="match status" value="1"/>
</dbReference>
<dbReference type="Pfam" id="PF05088">
    <property type="entry name" value="Bac_GDH_CD"/>
    <property type="match status" value="1"/>
</dbReference>
<evidence type="ECO:0000259" key="2">
    <source>
        <dbReference type="Pfam" id="PF05088"/>
    </source>
</evidence>
<evidence type="ECO:0000259" key="3">
    <source>
        <dbReference type="Pfam" id="PF21074"/>
    </source>
</evidence>
<dbReference type="PANTHER" id="PTHR43403:SF1">
    <property type="entry name" value="NAD-SPECIFIC GLUTAMATE DEHYDROGENASE"/>
    <property type="match status" value="1"/>
</dbReference>
<reference evidence="4 5" key="1">
    <citation type="submission" date="2016-05" db="EMBL/GenBank/DDBJ databases">
        <title>Single-cell genome of chain-forming Candidatus Thiomargarita nelsonii and comparison to other large sulfur-oxidizing bacteria.</title>
        <authorList>
            <person name="Winkel M."/>
            <person name="Salman V."/>
            <person name="Woyke T."/>
            <person name="Schulz-Vogt H."/>
            <person name="Richter M."/>
            <person name="Flood B."/>
            <person name="Bailey J."/>
            <person name="Amann R."/>
            <person name="Mussmann M."/>
        </authorList>
    </citation>
    <scope>NUCLEOTIDE SEQUENCE [LARGE SCALE GENOMIC DNA]</scope>
    <source>
        <strain evidence="4 5">THI036</strain>
    </source>
</reference>
<dbReference type="GO" id="GO:0006538">
    <property type="term" value="P:L-glutamate catabolic process"/>
    <property type="evidence" value="ECO:0007669"/>
    <property type="project" value="InterPro"/>
</dbReference>
<feature type="non-terminal residue" evidence="4">
    <location>
        <position position="744"/>
    </location>
</feature>
<dbReference type="InterPro" id="IPR046346">
    <property type="entry name" value="Aminoacid_DH-like_N_sf"/>
</dbReference>
<dbReference type="EMBL" id="LUTY01002773">
    <property type="protein sequence ID" value="OAD19515.1"/>
    <property type="molecule type" value="Genomic_DNA"/>
</dbReference>
<feature type="domain" description="NAD-specific glutamate dehydrogenase C-terminal" evidence="3">
    <location>
        <begin position="541"/>
        <end position="743"/>
    </location>
</feature>